<reference evidence="5" key="1">
    <citation type="submission" date="2023-02" db="EMBL/GenBank/DDBJ databases">
        <title>Genome of toxic invasive species Heracleum sosnowskyi carries increased number of genes despite the absence of recent whole-genome duplications.</title>
        <authorList>
            <person name="Schelkunov M."/>
            <person name="Shtratnikova V."/>
            <person name="Makarenko M."/>
            <person name="Klepikova A."/>
            <person name="Omelchenko D."/>
            <person name="Novikova G."/>
            <person name="Obukhova E."/>
            <person name="Bogdanov V."/>
            <person name="Penin A."/>
            <person name="Logacheva M."/>
        </authorList>
    </citation>
    <scope>NUCLEOTIDE SEQUENCE</scope>
    <source>
        <strain evidence="5">Hsosn_3</strain>
        <tissue evidence="5">Leaf</tissue>
    </source>
</reference>
<accession>A0AAD8HW52</accession>
<evidence type="ECO:0008006" key="7">
    <source>
        <dbReference type="Google" id="ProtNLM"/>
    </source>
</evidence>
<dbReference type="EMBL" id="JAUIZM010000007">
    <property type="protein sequence ID" value="KAK1373105.1"/>
    <property type="molecule type" value="Genomic_DNA"/>
</dbReference>
<evidence type="ECO:0000256" key="4">
    <source>
        <dbReference type="SAM" id="MobiDB-lite"/>
    </source>
</evidence>
<evidence type="ECO:0000256" key="3">
    <source>
        <dbReference type="ARBA" id="ARBA00023186"/>
    </source>
</evidence>
<dbReference type="AlphaFoldDB" id="A0AAD8HW52"/>
<evidence type="ECO:0000256" key="2">
    <source>
        <dbReference type="ARBA" id="ARBA00022490"/>
    </source>
</evidence>
<keyword evidence="6" id="KW-1185">Reference proteome</keyword>
<reference evidence="5" key="2">
    <citation type="submission" date="2023-05" db="EMBL/GenBank/DDBJ databases">
        <authorList>
            <person name="Schelkunov M.I."/>
        </authorList>
    </citation>
    <scope>NUCLEOTIDE SEQUENCE</scope>
    <source>
        <strain evidence="5">Hsosn_3</strain>
        <tissue evidence="5">Leaf</tissue>
    </source>
</reference>
<keyword evidence="3" id="KW-0143">Chaperone</keyword>
<name>A0AAD8HW52_9APIA</name>
<comment type="subcellular location">
    <subcellularLocation>
        <location evidence="1">Cytoplasm</location>
    </subcellularLocation>
</comment>
<dbReference type="Proteomes" id="UP001237642">
    <property type="component" value="Unassembled WGS sequence"/>
</dbReference>
<dbReference type="GO" id="GO:0005737">
    <property type="term" value="C:cytoplasm"/>
    <property type="evidence" value="ECO:0007669"/>
    <property type="project" value="UniProtKB-SubCell"/>
</dbReference>
<dbReference type="PANTHER" id="PTHR21162">
    <property type="entry name" value="P53 AND DNA DAMAGE-REGULATED PROTEIN"/>
    <property type="match status" value="1"/>
</dbReference>
<evidence type="ECO:0000256" key="1">
    <source>
        <dbReference type="ARBA" id="ARBA00004496"/>
    </source>
</evidence>
<comment type="caution">
    <text evidence="5">The sequence shown here is derived from an EMBL/GenBank/DDBJ whole genome shotgun (WGS) entry which is preliminary data.</text>
</comment>
<evidence type="ECO:0000313" key="6">
    <source>
        <dbReference type="Proteomes" id="UP001237642"/>
    </source>
</evidence>
<gene>
    <name evidence="5" type="ORF">POM88_029298</name>
</gene>
<keyword evidence="2" id="KW-0963">Cytoplasm</keyword>
<sequence length="389" mass="43568">MDDNMKKIQENLIEIEAEAEAEAEHLLLARHQMVENDKLRNGNREALTALRKRARTTKTSVPSPFESVMKEIEGMRSKPLVREVCATCGNHDSTEKTWMMFVGTDIFARIPFHAAHTILQKVSTLSLGYTLDKKVEWTDAFVLLRGITTQTVRFSRMQSHVLTEFYLTPDAPYVPHPICLSLLPKWRDVSKSIREGKLTYSYNYYDYDDDKIRSAGVCEFSSANSVQLIDDGDRTKGKKFRRRNDYSNGQMDRSKMNSKYEKFTGQAAPALGASPNLGVDKTKSLELCGTSEAAYPGNSDVFRRTLAAASLGASQKSIESSATSESANSGMSHVFRTTLAAPASGTTHKCAKVITSTPMTPELFLEWKKKKMEARDAAEMVEREQIMTV</sequence>
<dbReference type="PANTHER" id="PTHR21162:SF0">
    <property type="entry name" value="P53 AND DNA DAMAGE-REGULATED PROTEIN 1"/>
    <property type="match status" value="1"/>
</dbReference>
<evidence type="ECO:0000313" key="5">
    <source>
        <dbReference type="EMBL" id="KAK1373105.1"/>
    </source>
</evidence>
<organism evidence="5 6">
    <name type="scientific">Heracleum sosnowskyi</name>
    <dbReference type="NCBI Taxonomy" id="360622"/>
    <lineage>
        <taxon>Eukaryota</taxon>
        <taxon>Viridiplantae</taxon>
        <taxon>Streptophyta</taxon>
        <taxon>Embryophyta</taxon>
        <taxon>Tracheophyta</taxon>
        <taxon>Spermatophyta</taxon>
        <taxon>Magnoliopsida</taxon>
        <taxon>eudicotyledons</taxon>
        <taxon>Gunneridae</taxon>
        <taxon>Pentapetalae</taxon>
        <taxon>asterids</taxon>
        <taxon>campanulids</taxon>
        <taxon>Apiales</taxon>
        <taxon>Apiaceae</taxon>
        <taxon>Apioideae</taxon>
        <taxon>apioid superclade</taxon>
        <taxon>Tordylieae</taxon>
        <taxon>Tordyliinae</taxon>
        <taxon>Heracleum</taxon>
    </lineage>
</organism>
<proteinExistence type="predicted"/>
<feature type="region of interest" description="Disordered" evidence="4">
    <location>
        <begin position="234"/>
        <end position="253"/>
    </location>
</feature>
<protein>
    <recommendedName>
        <fullName evidence="7">P53 and DNA damage-regulated protein 1</fullName>
    </recommendedName>
</protein>
<dbReference type="InterPro" id="IPR030482">
    <property type="entry name" value="PDRG1"/>
</dbReference>
<dbReference type="Gene3D" id="6.20.400.10">
    <property type="match status" value="1"/>
</dbReference>